<evidence type="ECO:0000256" key="4">
    <source>
        <dbReference type="ARBA" id="ARBA00023163"/>
    </source>
</evidence>
<comment type="caution">
    <text evidence="7">The sequence shown here is derived from an EMBL/GenBank/DDBJ whole genome shotgun (WGS) entry which is preliminary data.</text>
</comment>
<name>A0ABW5RKH9_9BACI</name>
<keyword evidence="1" id="KW-0678">Repressor</keyword>
<evidence type="ECO:0000256" key="2">
    <source>
        <dbReference type="ARBA" id="ARBA00023015"/>
    </source>
</evidence>
<accession>A0ABW5RKH9</accession>
<gene>
    <name evidence="7" type="ORF">ACFSUL_00300</name>
</gene>
<protein>
    <submittedName>
        <fullName evidence="7">TetR/AcrR family transcriptional regulator</fullName>
    </submittedName>
</protein>
<evidence type="ECO:0000256" key="5">
    <source>
        <dbReference type="PROSITE-ProRule" id="PRU00335"/>
    </source>
</evidence>
<dbReference type="Pfam" id="PF13977">
    <property type="entry name" value="TetR_C_6"/>
    <property type="match status" value="1"/>
</dbReference>
<evidence type="ECO:0000259" key="6">
    <source>
        <dbReference type="PROSITE" id="PS50977"/>
    </source>
</evidence>
<keyword evidence="4" id="KW-0804">Transcription</keyword>
<dbReference type="EMBL" id="JBHUMF010000001">
    <property type="protein sequence ID" value="MFD2679183.1"/>
    <property type="molecule type" value="Genomic_DNA"/>
</dbReference>
<proteinExistence type="predicted"/>
<dbReference type="InterPro" id="IPR009057">
    <property type="entry name" value="Homeodomain-like_sf"/>
</dbReference>
<dbReference type="PANTHER" id="PTHR43479:SF11">
    <property type="entry name" value="ACREF_ENVCD OPERON REPRESSOR-RELATED"/>
    <property type="match status" value="1"/>
</dbReference>
<dbReference type="Proteomes" id="UP001597506">
    <property type="component" value="Unassembled WGS sequence"/>
</dbReference>
<reference evidence="8" key="1">
    <citation type="journal article" date="2019" name="Int. J. Syst. Evol. Microbiol.">
        <title>The Global Catalogue of Microorganisms (GCM) 10K type strain sequencing project: providing services to taxonomists for standard genome sequencing and annotation.</title>
        <authorList>
            <consortium name="The Broad Institute Genomics Platform"/>
            <consortium name="The Broad Institute Genome Sequencing Center for Infectious Disease"/>
            <person name="Wu L."/>
            <person name="Ma J."/>
        </authorList>
    </citation>
    <scope>NUCLEOTIDE SEQUENCE [LARGE SCALE GENOMIC DNA]</scope>
    <source>
        <strain evidence="8">KCTC 3913</strain>
    </source>
</reference>
<dbReference type="PANTHER" id="PTHR43479">
    <property type="entry name" value="ACREF/ENVCD OPERON REPRESSOR-RELATED"/>
    <property type="match status" value="1"/>
</dbReference>
<keyword evidence="8" id="KW-1185">Reference proteome</keyword>
<dbReference type="Gene3D" id="1.10.357.10">
    <property type="entry name" value="Tetracycline Repressor, domain 2"/>
    <property type="match status" value="1"/>
</dbReference>
<keyword evidence="2" id="KW-0805">Transcription regulation</keyword>
<dbReference type="InterPro" id="IPR023772">
    <property type="entry name" value="DNA-bd_HTH_TetR-type_CS"/>
</dbReference>
<dbReference type="SUPFAM" id="SSF46689">
    <property type="entry name" value="Homeodomain-like"/>
    <property type="match status" value="1"/>
</dbReference>
<evidence type="ECO:0000313" key="7">
    <source>
        <dbReference type="EMBL" id="MFD2679183.1"/>
    </source>
</evidence>
<dbReference type="Pfam" id="PF00440">
    <property type="entry name" value="TetR_N"/>
    <property type="match status" value="1"/>
</dbReference>
<evidence type="ECO:0000313" key="8">
    <source>
        <dbReference type="Proteomes" id="UP001597506"/>
    </source>
</evidence>
<dbReference type="PROSITE" id="PS50977">
    <property type="entry name" value="HTH_TETR_2"/>
    <property type="match status" value="1"/>
</dbReference>
<dbReference type="PROSITE" id="PS01081">
    <property type="entry name" value="HTH_TETR_1"/>
    <property type="match status" value="1"/>
</dbReference>
<keyword evidence="3 5" id="KW-0238">DNA-binding</keyword>
<evidence type="ECO:0000256" key="3">
    <source>
        <dbReference type="ARBA" id="ARBA00023125"/>
    </source>
</evidence>
<evidence type="ECO:0000256" key="1">
    <source>
        <dbReference type="ARBA" id="ARBA00022491"/>
    </source>
</evidence>
<dbReference type="InterPro" id="IPR001647">
    <property type="entry name" value="HTH_TetR"/>
</dbReference>
<dbReference type="InterPro" id="IPR036271">
    <property type="entry name" value="Tet_transcr_reg_TetR-rel_C_sf"/>
</dbReference>
<organism evidence="7 8">
    <name type="scientific">Bacillus seohaeanensis</name>
    <dbReference type="NCBI Taxonomy" id="284580"/>
    <lineage>
        <taxon>Bacteria</taxon>
        <taxon>Bacillati</taxon>
        <taxon>Bacillota</taxon>
        <taxon>Bacilli</taxon>
        <taxon>Bacillales</taxon>
        <taxon>Bacillaceae</taxon>
        <taxon>Bacillus</taxon>
    </lineage>
</organism>
<feature type="DNA-binding region" description="H-T-H motif" evidence="5">
    <location>
        <begin position="31"/>
        <end position="50"/>
    </location>
</feature>
<dbReference type="RefSeq" id="WP_071413570.1">
    <property type="nucleotide sequence ID" value="NZ_JBHUMF010000001.1"/>
</dbReference>
<dbReference type="InterPro" id="IPR039538">
    <property type="entry name" value="BetI_C"/>
</dbReference>
<dbReference type="SUPFAM" id="SSF48498">
    <property type="entry name" value="Tetracyclin repressor-like, C-terminal domain"/>
    <property type="match status" value="1"/>
</dbReference>
<dbReference type="InterPro" id="IPR050624">
    <property type="entry name" value="HTH-type_Tx_Regulator"/>
</dbReference>
<feature type="domain" description="HTH tetR-type" evidence="6">
    <location>
        <begin position="8"/>
        <end position="68"/>
    </location>
</feature>
<sequence length="196" mass="22650">MPKIVDHEKRKKQIAEATWRVILDLGMEGASVRNIAKEAGVSLGALRHYFSTQDELLVYAMKLVKEQATIRINEITMSELPPKEKILKVLLEIVPVNEETMAEMEVWFAFTFHARHKEDIFDAQHDGIFIGMQNLIHYLDQHQLLRKDLDKEIETERLYALVDGIALHAMLESKRVNKERIINVLTHHLDSICVEG</sequence>